<dbReference type="Pfam" id="PF00476">
    <property type="entry name" value="DNA_pol_A"/>
    <property type="match status" value="1"/>
</dbReference>
<dbReference type="EC" id="2.7.7.7" evidence="1"/>
<dbReference type="InterPro" id="IPR002297">
    <property type="entry name" value="DNA-dir_DNA_pol_A_mt"/>
</dbReference>
<dbReference type="Gene3D" id="3.30.70.370">
    <property type="match status" value="1"/>
</dbReference>
<dbReference type="SUPFAM" id="SSF53098">
    <property type="entry name" value="Ribonuclease H-like"/>
    <property type="match status" value="1"/>
</dbReference>
<accession>A0ABR3GUI6</accession>
<keyword evidence="2 8" id="KW-0808">Transferase</keyword>
<dbReference type="InterPro" id="IPR012337">
    <property type="entry name" value="RNaseH-like_sf"/>
</dbReference>
<dbReference type="InterPro" id="IPR043502">
    <property type="entry name" value="DNA/RNA_pol_sf"/>
</dbReference>
<evidence type="ECO:0000259" key="7">
    <source>
        <dbReference type="SMART" id="SM00482"/>
    </source>
</evidence>
<dbReference type="PANTHER" id="PTHR10267:SF0">
    <property type="entry name" value="DNA POLYMERASE SUBUNIT GAMMA-1"/>
    <property type="match status" value="1"/>
</dbReference>
<dbReference type="InterPro" id="IPR019760">
    <property type="entry name" value="DNA-dir_DNA_pol_A_CS"/>
</dbReference>
<dbReference type="Gene3D" id="3.30.420.390">
    <property type="match status" value="2"/>
</dbReference>
<dbReference type="Proteomes" id="UP001447188">
    <property type="component" value="Unassembled WGS sequence"/>
</dbReference>
<evidence type="ECO:0000256" key="3">
    <source>
        <dbReference type="ARBA" id="ARBA00022695"/>
    </source>
</evidence>
<dbReference type="InterPro" id="IPR041336">
    <property type="entry name" value="DNApol_Exo"/>
</dbReference>
<dbReference type="Pfam" id="PF18136">
    <property type="entry name" value="DNApol_Exo"/>
    <property type="match status" value="1"/>
</dbReference>
<keyword evidence="4 8" id="KW-0239">DNA-directed DNA polymerase</keyword>
<name>A0ABR3GUI6_9PEZI</name>
<evidence type="ECO:0000256" key="4">
    <source>
        <dbReference type="ARBA" id="ARBA00022932"/>
    </source>
</evidence>
<dbReference type="Gene3D" id="1.10.150.20">
    <property type="entry name" value="5' to 3' exonuclease, C-terminal subdomain"/>
    <property type="match status" value="1"/>
</dbReference>
<dbReference type="PRINTS" id="PR00867">
    <property type="entry name" value="DNAPOLG"/>
</dbReference>
<dbReference type="InterPro" id="IPR001098">
    <property type="entry name" value="DNA-dir_DNA_pol_A_palm_dom"/>
</dbReference>
<evidence type="ECO:0000313" key="8">
    <source>
        <dbReference type="EMBL" id="KAL0639598.1"/>
    </source>
</evidence>
<dbReference type="PANTHER" id="PTHR10267">
    <property type="entry name" value="DNA POLYMERASE SUBUNIT GAMMA-1"/>
    <property type="match status" value="1"/>
</dbReference>
<proteinExistence type="predicted"/>
<organism evidence="8 9">
    <name type="scientific">Discina gigas</name>
    <dbReference type="NCBI Taxonomy" id="1032678"/>
    <lineage>
        <taxon>Eukaryota</taxon>
        <taxon>Fungi</taxon>
        <taxon>Dikarya</taxon>
        <taxon>Ascomycota</taxon>
        <taxon>Pezizomycotina</taxon>
        <taxon>Pezizomycetes</taxon>
        <taxon>Pezizales</taxon>
        <taxon>Discinaceae</taxon>
        <taxon>Discina</taxon>
    </lineage>
</organism>
<feature type="compositionally biased region" description="Basic and acidic residues" evidence="6">
    <location>
        <begin position="1057"/>
        <end position="1066"/>
    </location>
</feature>
<dbReference type="GO" id="GO:0003887">
    <property type="term" value="F:DNA-directed DNA polymerase activity"/>
    <property type="evidence" value="ECO:0007669"/>
    <property type="project" value="UniProtKB-KW"/>
</dbReference>
<evidence type="ECO:0000256" key="5">
    <source>
        <dbReference type="ARBA" id="ARBA00031966"/>
    </source>
</evidence>
<feature type="region of interest" description="Disordered" evidence="6">
    <location>
        <begin position="1057"/>
        <end position="1107"/>
    </location>
</feature>
<feature type="domain" description="DNA-directed DNA polymerase family A palm" evidence="7">
    <location>
        <begin position="691"/>
        <end position="921"/>
    </location>
</feature>
<evidence type="ECO:0000256" key="2">
    <source>
        <dbReference type="ARBA" id="ARBA00022679"/>
    </source>
</evidence>
<dbReference type="PROSITE" id="PS00447">
    <property type="entry name" value="DNA_POLYMERASE_A"/>
    <property type="match status" value="1"/>
</dbReference>
<keyword evidence="3 8" id="KW-0548">Nucleotidyltransferase</keyword>
<evidence type="ECO:0000313" key="9">
    <source>
        <dbReference type="Proteomes" id="UP001447188"/>
    </source>
</evidence>
<dbReference type="EMBL" id="JBBBZM010000010">
    <property type="protein sequence ID" value="KAL0639598.1"/>
    <property type="molecule type" value="Genomic_DNA"/>
</dbReference>
<protein>
    <recommendedName>
        <fullName evidence="1">DNA-directed DNA polymerase</fullName>
        <ecNumber evidence="1">2.7.7.7</ecNumber>
    </recommendedName>
    <alternativeName>
        <fullName evidence="5">Mitochondrial DNA polymerase catalytic subunit</fullName>
    </alternativeName>
</protein>
<reference evidence="8 9" key="1">
    <citation type="submission" date="2024-02" db="EMBL/GenBank/DDBJ databases">
        <title>Discinaceae phylogenomics.</title>
        <authorList>
            <person name="Dirks A.C."/>
            <person name="James T.Y."/>
        </authorList>
    </citation>
    <scope>NUCLEOTIDE SEQUENCE [LARGE SCALE GENOMIC DNA]</scope>
    <source>
        <strain evidence="8 9">ACD0624</strain>
    </source>
</reference>
<feature type="compositionally biased region" description="Acidic residues" evidence="6">
    <location>
        <begin position="1067"/>
        <end position="1094"/>
    </location>
</feature>
<comment type="caution">
    <text evidence="8">The sequence shown here is derived from an EMBL/GenBank/DDBJ whole genome shotgun (WGS) entry which is preliminary data.</text>
</comment>
<dbReference type="SMART" id="SM00482">
    <property type="entry name" value="POLAc"/>
    <property type="match status" value="1"/>
</dbReference>
<gene>
    <name evidence="8" type="primary">MIP1_2</name>
    <name evidence="8" type="ORF">Q9L58_001428</name>
</gene>
<dbReference type="SUPFAM" id="SSF56672">
    <property type="entry name" value="DNA/RNA polymerases"/>
    <property type="match status" value="1"/>
</dbReference>
<evidence type="ECO:0000256" key="1">
    <source>
        <dbReference type="ARBA" id="ARBA00012417"/>
    </source>
</evidence>
<keyword evidence="9" id="KW-1185">Reference proteome</keyword>
<evidence type="ECO:0000256" key="6">
    <source>
        <dbReference type="SAM" id="MobiDB-lite"/>
    </source>
</evidence>
<sequence>MSYPVRTLRFCGRSLVHSNPHHSITRSYPRLRSWSRGYASESLDDTSAPSPRKTRISTQPRFNELGVQQLPSSVHSQLFPPPTPPPPELINLSQSHLARHGLLRKPTSHSPPIVLELPTLQGKTLDEHFYKLGMATSEPYLSLAREFALADLPPPPGPGEWIRQSGWTKYYPDGRAPESVYAPEEECVVFDIEVLYKITPFSCMACAASPQAWYAWLSPWVLGESEDDRHLIPLGDPDQHRVVVGHNVSFDRARVKEEYSITQTKSAYLDTMSFHIAASGMASRQKPAWMRHKRDEEIRVADEGSIAGMSDYVGLGEEAEERWLSRSTLISLKDVAKFHCDIDVDKTVRDQFGILDPAGVMENLDNLLSYCAEDVVITHQVYKKVLPGFLDVCPHPVSFGALRHIAATILPVNRTWETYIDSAEDIYQRLSAGVQEALVKLAQEAMELKDQPDVYNADPWLQQFDWSVQELKMTKTKAGEPERPSSRQKMPGMPKWYKDLFPNAQSDLNLSIRGRIVPLLLKLMWDGHPLIWNNEFGWVFRVPVREKGKYKEMVKCNMRKVNNELKKDVKYVYFKLPHKDGPRARCGSPMAKSYLQYSENGTLSSEYALAKQALDMNMACSYWVSARDRIRRQMVVWESDINPGITPTDISAGGIEVGLILPWALPMGTITRRAAESTWLVAANPKPNRIGSELKAMVTAPPGYAIVGASVDSEELWIASLLGDAQFRLHGGSALGFMNLEGTKNDKTDVHSKTAEMLGISRDSAKIFNYGRIYGASAKFAALLLRQLNPTFTVVAATQIANDLYAATKGQRTSGKGIYDRKFWRGGTESFMFNKLEELVEQEAPRTPVLAAGITQALMRKYLNNNGFLPSRINWAIQSSGVDYLHLLIVSMDYLIRRYNLDARLVITVHDEIRYLAKEEDKYRVAMALQVANVWTRAMFSQQMGIDDLPQKVAYLSTVDIDHVLRKATDMPCVTPSHLESIPSGESLDITALLEKGVKSFLDPSVVPNEGDLGLERWVYTPREPVMEVEEEPSVLFMKAQITADDAELNVILKEARRKQEEAKENGDEDEPEDKDEEEMDDEEEAGEEEEEEDLPKVPPYSRLKAT</sequence>